<dbReference type="KEGG" id="gms:SOIL9_28220"/>
<dbReference type="InterPro" id="IPR036291">
    <property type="entry name" value="NAD(P)-bd_dom_sf"/>
</dbReference>
<dbReference type="AlphaFoldDB" id="A0A6P2D5Y7"/>
<evidence type="ECO:0000313" key="3">
    <source>
        <dbReference type="Proteomes" id="UP000464178"/>
    </source>
</evidence>
<keyword evidence="2" id="KW-0413">Isomerase</keyword>
<dbReference type="SUPFAM" id="SSF51735">
    <property type="entry name" value="NAD(P)-binding Rossmann-fold domains"/>
    <property type="match status" value="1"/>
</dbReference>
<dbReference type="GO" id="GO:0004029">
    <property type="term" value="F:aldehyde dehydrogenase (NAD+) activity"/>
    <property type="evidence" value="ECO:0007669"/>
    <property type="project" value="TreeGrafter"/>
</dbReference>
<evidence type="ECO:0000259" key="1">
    <source>
        <dbReference type="Pfam" id="PF01370"/>
    </source>
</evidence>
<dbReference type="InterPro" id="IPR051783">
    <property type="entry name" value="NAD(P)-dependent_oxidoreduct"/>
</dbReference>
<dbReference type="InterPro" id="IPR001509">
    <property type="entry name" value="Epimerase_deHydtase"/>
</dbReference>
<name>A0A6P2D5Y7_9BACT</name>
<dbReference type="Pfam" id="PF01370">
    <property type="entry name" value="Epimerase"/>
    <property type="match status" value="1"/>
</dbReference>
<organism evidence="2 3">
    <name type="scientific">Gemmata massiliana</name>
    <dbReference type="NCBI Taxonomy" id="1210884"/>
    <lineage>
        <taxon>Bacteria</taxon>
        <taxon>Pseudomonadati</taxon>
        <taxon>Planctomycetota</taxon>
        <taxon>Planctomycetia</taxon>
        <taxon>Gemmatales</taxon>
        <taxon>Gemmataceae</taxon>
        <taxon>Gemmata</taxon>
    </lineage>
</organism>
<protein>
    <recommendedName>
        <fullName evidence="1">NAD-dependent epimerase/dehydratase domain-containing protein</fullName>
    </recommendedName>
</protein>
<dbReference type="GO" id="GO:0005737">
    <property type="term" value="C:cytoplasm"/>
    <property type="evidence" value="ECO:0007669"/>
    <property type="project" value="TreeGrafter"/>
</dbReference>
<dbReference type="RefSeq" id="WP_162669377.1">
    <property type="nucleotide sequence ID" value="NZ_LR593886.1"/>
</dbReference>
<feature type="domain" description="NAD-dependent epimerase/dehydratase" evidence="1">
    <location>
        <begin position="14"/>
        <end position="234"/>
    </location>
</feature>
<reference evidence="2 3" key="1">
    <citation type="submission" date="2019-05" db="EMBL/GenBank/DDBJ databases">
        <authorList>
            <consortium name="Science for Life Laboratories"/>
        </authorList>
    </citation>
    <scope>NUCLEOTIDE SEQUENCE [LARGE SCALE GENOMIC DNA]</scope>
    <source>
        <strain evidence="2">Soil9</strain>
    </source>
</reference>
<dbReference type="EMBL" id="LR593886">
    <property type="protein sequence ID" value="VTR94892.1"/>
    <property type="molecule type" value="Genomic_DNA"/>
</dbReference>
<dbReference type="PANTHER" id="PTHR48079">
    <property type="entry name" value="PROTEIN YEEZ"/>
    <property type="match status" value="1"/>
</dbReference>
<proteinExistence type="predicted"/>
<gene>
    <name evidence="2" type="ORF">SOIL9_28220</name>
</gene>
<sequence>MSATPRSFWTDTPVCVLGGNGFLGRHIVSALLHAGARVRTLSLPGPSPIEVHPSLDARTGDVTDPVAARAAIEGARVVFLAAGPVGAGGKIARGMGTHPDALASVLSVLPQSARLVLTSSIVAVGAGWGEVRTEDSPFPNARLRVNYVHAKRSAEEAAMVAAKKHDVVVVNPGYLFGPDDPGPSVMGDLCVRFWRGNVAFALPGGINAVDVRDVAAGHLLAAEHGASGRRYILGGENVRFTRLFTALAQAAGLRRAVLSSFRPALPAWAWFGLAACAELGHRVSGKEPRPSFEFVRMFRRCWFVSSARAESELGYRVRPLSETLADAFAWHAARTRVAPRGLNKLWLRPTKSSAFRGAEEKGLVRETQPVLDVREPGVR</sequence>
<dbReference type="Proteomes" id="UP000464178">
    <property type="component" value="Chromosome"/>
</dbReference>
<dbReference type="GO" id="GO:0016853">
    <property type="term" value="F:isomerase activity"/>
    <property type="evidence" value="ECO:0007669"/>
    <property type="project" value="UniProtKB-KW"/>
</dbReference>
<dbReference type="PANTHER" id="PTHR48079:SF6">
    <property type="entry name" value="NAD(P)-BINDING DOMAIN-CONTAINING PROTEIN-RELATED"/>
    <property type="match status" value="1"/>
</dbReference>
<evidence type="ECO:0000313" key="2">
    <source>
        <dbReference type="EMBL" id="VTR94892.1"/>
    </source>
</evidence>
<dbReference type="Gene3D" id="3.40.50.720">
    <property type="entry name" value="NAD(P)-binding Rossmann-like Domain"/>
    <property type="match status" value="1"/>
</dbReference>
<keyword evidence="3" id="KW-1185">Reference proteome</keyword>
<accession>A0A6P2D5Y7</accession>